<dbReference type="PROSITE" id="PS50990">
    <property type="entry name" value="PEPTIDASE_C39"/>
    <property type="match status" value="1"/>
</dbReference>
<accession>A0A1H3PKR3</accession>
<dbReference type="STRING" id="589385.SAMN05421504_108258"/>
<dbReference type="Gene3D" id="3.90.70.10">
    <property type="entry name" value="Cysteine proteinases"/>
    <property type="match status" value="1"/>
</dbReference>
<keyword evidence="2" id="KW-0813">Transport</keyword>
<keyword evidence="8 16" id="KW-0067">ATP-binding</keyword>
<evidence type="ECO:0000256" key="3">
    <source>
        <dbReference type="ARBA" id="ARBA00022475"/>
    </source>
</evidence>
<comment type="subcellular location">
    <subcellularLocation>
        <location evidence="1">Cell membrane</location>
        <topology evidence="1">Multi-pass membrane protein</topology>
    </subcellularLocation>
</comment>
<evidence type="ECO:0000259" key="13">
    <source>
        <dbReference type="PROSITE" id="PS50893"/>
    </source>
</evidence>
<evidence type="ECO:0000256" key="6">
    <source>
        <dbReference type="ARBA" id="ARBA00022801"/>
    </source>
</evidence>
<keyword evidence="9 12" id="KW-1133">Transmembrane helix</keyword>
<feature type="domain" description="ABC transporter" evidence="13">
    <location>
        <begin position="484"/>
        <end position="717"/>
    </location>
</feature>
<keyword evidence="6" id="KW-0378">Hydrolase</keyword>
<feature type="transmembrane region" description="Helical" evidence="12">
    <location>
        <begin position="416"/>
        <end position="435"/>
    </location>
</feature>
<dbReference type="InterPro" id="IPR022514">
    <property type="entry name" value="NHPM_micro_ABC1"/>
</dbReference>
<dbReference type="SUPFAM" id="SSF52540">
    <property type="entry name" value="P-loop containing nucleoside triphosphate hydrolases"/>
    <property type="match status" value="1"/>
</dbReference>
<feature type="transmembrane region" description="Helical" evidence="12">
    <location>
        <begin position="205"/>
        <end position="226"/>
    </location>
</feature>
<feature type="domain" description="Peptidase C39" evidence="15">
    <location>
        <begin position="20"/>
        <end position="139"/>
    </location>
</feature>
<feature type="transmembrane region" description="Helical" evidence="12">
    <location>
        <begin position="168"/>
        <end position="193"/>
    </location>
</feature>
<keyword evidence="7" id="KW-0788">Thiol protease</keyword>
<dbReference type="InterPro" id="IPR011527">
    <property type="entry name" value="ABC1_TM_dom"/>
</dbReference>
<dbReference type="InterPro" id="IPR017871">
    <property type="entry name" value="ABC_transporter-like_CS"/>
</dbReference>
<proteinExistence type="inferred from homology"/>
<dbReference type="NCBIfam" id="TIGR03796">
    <property type="entry name" value="NHLM_micro_ABC1"/>
    <property type="match status" value="1"/>
</dbReference>
<dbReference type="InterPro" id="IPR003439">
    <property type="entry name" value="ABC_transporter-like_ATP-bd"/>
</dbReference>
<feature type="transmembrane region" description="Helical" evidence="12">
    <location>
        <begin position="284"/>
        <end position="300"/>
    </location>
</feature>
<evidence type="ECO:0000256" key="7">
    <source>
        <dbReference type="ARBA" id="ARBA00022807"/>
    </source>
</evidence>
<evidence type="ECO:0000313" key="17">
    <source>
        <dbReference type="Proteomes" id="UP000199515"/>
    </source>
</evidence>
<organism evidence="16 17">
    <name type="scientific">Amycolatopsis xylanica</name>
    <dbReference type="NCBI Taxonomy" id="589385"/>
    <lineage>
        <taxon>Bacteria</taxon>
        <taxon>Bacillati</taxon>
        <taxon>Actinomycetota</taxon>
        <taxon>Actinomycetes</taxon>
        <taxon>Pseudonocardiales</taxon>
        <taxon>Pseudonocardiaceae</taxon>
        <taxon>Amycolatopsis</taxon>
    </lineage>
</organism>
<protein>
    <submittedName>
        <fullName evidence="16">NHLM bacteriocin system ABC transporter, peptidase/ATP-binding protein</fullName>
    </submittedName>
</protein>
<dbReference type="SMART" id="SM00382">
    <property type="entry name" value="AAA"/>
    <property type="match status" value="1"/>
</dbReference>
<feature type="domain" description="ABC transmembrane type-1" evidence="14">
    <location>
        <begin position="173"/>
        <end position="451"/>
    </location>
</feature>
<dbReference type="InterPro" id="IPR036640">
    <property type="entry name" value="ABC1_TM_sf"/>
</dbReference>
<dbReference type="Pfam" id="PF00664">
    <property type="entry name" value="ABC_membrane"/>
    <property type="match status" value="1"/>
</dbReference>
<sequence>MTAAETRPRTKRVRTPTLIQMEATECGAASLGIVLSHYGRHVPLEELRQTCGVSRDGSSASSVVKAARKYGLTAKGRQCDIAGLAELQLPSILYWRFEHFLVLEGLSRKKVWLNDPALGQRAVPWEEFERSYTGIAIEPAPGPEFRREGRAFSLLAAMGRRWRNLGSVIPQTILLGLLIALVGIALPALARVFVDRVLLGGDAGASAGLVSALVVATVMTFVASLLQQRLLTRAETAVALGSASRLFRHMLKLPLGFFNQRLSADLARRVRTNDQVADIFTRRLAATAVDLALVLAYGVLLCGYDLVLGLCAMVFSGLNVAVLRFLSSMRTAAVAGLQAERGRLFSTVYTTISMIETMKASGQEDLSFQQFAARQAAVTTGQQKAGIPSAVFAVVPALLAAVNTAVLLVLGSGLVVTGALTVGLLVAMQGLVTAMNRPISNLSAISAQVQEIGVDLKRLEDVEHYPAETRPRSAAVLAPLEGHVVLDKVTFGYNPLLPPLLKDFSLDLPPGSRVALVGGSGSGKSTVGRLLAGLYQPWSGRITIDGREPGELDHDLWAATMAMVDQDKVMFEGSVRDNITLWDPTIGDDEIVAALQDACIHREVAGRPGGLAGAVHEGGRNFSGGQRQRLEIARALVRRPRLLILDEATSALDTETERIIDANLRRRGATCLIIAHRLSTVRDCDQIIVLDHGTEAERGTHDELVSLDGAYAGLIRHSAQEGAV</sequence>
<keyword evidence="4 12" id="KW-0812">Transmembrane</keyword>
<keyword evidence="10 12" id="KW-0472">Membrane</keyword>
<dbReference type="Pfam" id="PF00005">
    <property type="entry name" value="ABC_tran"/>
    <property type="match status" value="1"/>
</dbReference>
<dbReference type="InterPro" id="IPR027417">
    <property type="entry name" value="P-loop_NTPase"/>
</dbReference>
<dbReference type="PROSITE" id="PS50929">
    <property type="entry name" value="ABC_TM1F"/>
    <property type="match status" value="1"/>
</dbReference>
<dbReference type="PROSITE" id="PS50893">
    <property type="entry name" value="ABC_TRANSPORTER_2"/>
    <property type="match status" value="1"/>
</dbReference>
<dbReference type="Gene3D" id="1.20.1560.10">
    <property type="entry name" value="ABC transporter type 1, transmembrane domain"/>
    <property type="match status" value="1"/>
</dbReference>
<dbReference type="Pfam" id="PF03412">
    <property type="entry name" value="Peptidase_C39"/>
    <property type="match status" value="1"/>
</dbReference>
<gene>
    <name evidence="16" type="ORF">SAMN05421504_108258</name>
</gene>
<keyword evidence="17" id="KW-1185">Reference proteome</keyword>
<dbReference type="GO" id="GO:0006508">
    <property type="term" value="P:proteolysis"/>
    <property type="evidence" value="ECO:0007669"/>
    <property type="project" value="InterPro"/>
</dbReference>
<dbReference type="GO" id="GO:0016887">
    <property type="term" value="F:ATP hydrolysis activity"/>
    <property type="evidence" value="ECO:0007669"/>
    <property type="project" value="InterPro"/>
</dbReference>
<dbReference type="Proteomes" id="UP000199515">
    <property type="component" value="Unassembled WGS sequence"/>
</dbReference>
<evidence type="ECO:0000256" key="11">
    <source>
        <dbReference type="ARBA" id="ARBA00061644"/>
    </source>
</evidence>
<dbReference type="AlphaFoldDB" id="A0A1H3PKR3"/>
<dbReference type="GO" id="GO:0005886">
    <property type="term" value="C:plasma membrane"/>
    <property type="evidence" value="ECO:0007669"/>
    <property type="project" value="UniProtKB-SubCell"/>
</dbReference>
<dbReference type="GO" id="GO:0008234">
    <property type="term" value="F:cysteine-type peptidase activity"/>
    <property type="evidence" value="ECO:0007669"/>
    <property type="project" value="UniProtKB-KW"/>
</dbReference>
<dbReference type="SUPFAM" id="SSF90123">
    <property type="entry name" value="ABC transporter transmembrane region"/>
    <property type="match status" value="1"/>
</dbReference>
<dbReference type="PANTHER" id="PTHR43394:SF1">
    <property type="entry name" value="ATP-BINDING CASSETTE SUB-FAMILY B MEMBER 10, MITOCHONDRIAL"/>
    <property type="match status" value="1"/>
</dbReference>
<dbReference type="PROSITE" id="PS00211">
    <property type="entry name" value="ABC_TRANSPORTER_1"/>
    <property type="match status" value="1"/>
</dbReference>
<evidence type="ECO:0000256" key="5">
    <source>
        <dbReference type="ARBA" id="ARBA00022741"/>
    </source>
</evidence>
<keyword evidence="5" id="KW-0547">Nucleotide-binding</keyword>
<dbReference type="FunFam" id="3.40.50.300:FF:000299">
    <property type="entry name" value="ABC transporter ATP-binding protein/permease"/>
    <property type="match status" value="1"/>
</dbReference>
<evidence type="ECO:0000256" key="4">
    <source>
        <dbReference type="ARBA" id="ARBA00022692"/>
    </source>
</evidence>
<keyword evidence="7" id="KW-0645">Protease</keyword>
<dbReference type="PANTHER" id="PTHR43394">
    <property type="entry name" value="ATP-DEPENDENT PERMEASE MDL1, MITOCHONDRIAL"/>
    <property type="match status" value="1"/>
</dbReference>
<dbReference type="InterPro" id="IPR039421">
    <property type="entry name" value="Type_1_exporter"/>
</dbReference>
<name>A0A1H3PKR3_9PSEU</name>
<comment type="similarity">
    <text evidence="11">Belongs to the ABC transporter superfamily. Lipid exporter (TC 3.A.1.106) family.</text>
</comment>
<dbReference type="GO" id="GO:0005524">
    <property type="term" value="F:ATP binding"/>
    <property type="evidence" value="ECO:0007669"/>
    <property type="project" value="UniProtKB-KW"/>
</dbReference>
<evidence type="ECO:0000256" key="8">
    <source>
        <dbReference type="ARBA" id="ARBA00022840"/>
    </source>
</evidence>
<dbReference type="GO" id="GO:0015421">
    <property type="term" value="F:ABC-type oligopeptide transporter activity"/>
    <property type="evidence" value="ECO:0007669"/>
    <property type="project" value="TreeGrafter"/>
</dbReference>
<dbReference type="InterPro" id="IPR003593">
    <property type="entry name" value="AAA+_ATPase"/>
</dbReference>
<evidence type="ECO:0000259" key="14">
    <source>
        <dbReference type="PROSITE" id="PS50929"/>
    </source>
</evidence>
<dbReference type="Gene3D" id="3.40.50.300">
    <property type="entry name" value="P-loop containing nucleotide triphosphate hydrolases"/>
    <property type="match status" value="1"/>
</dbReference>
<keyword evidence="3" id="KW-1003">Cell membrane</keyword>
<evidence type="ECO:0000256" key="1">
    <source>
        <dbReference type="ARBA" id="ARBA00004651"/>
    </source>
</evidence>
<dbReference type="RefSeq" id="WP_091295716.1">
    <property type="nucleotide sequence ID" value="NZ_FNON01000008.1"/>
</dbReference>
<evidence type="ECO:0000313" key="16">
    <source>
        <dbReference type="EMBL" id="SDZ01435.1"/>
    </source>
</evidence>
<dbReference type="InterPro" id="IPR005074">
    <property type="entry name" value="Peptidase_C39"/>
</dbReference>
<feature type="transmembrane region" description="Helical" evidence="12">
    <location>
        <begin position="306"/>
        <end position="326"/>
    </location>
</feature>
<evidence type="ECO:0000259" key="15">
    <source>
        <dbReference type="PROSITE" id="PS50990"/>
    </source>
</evidence>
<dbReference type="OrthoDB" id="9806127at2"/>
<dbReference type="EMBL" id="FNON01000008">
    <property type="protein sequence ID" value="SDZ01435.1"/>
    <property type="molecule type" value="Genomic_DNA"/>
</dbReference>
<evidence type="ECO:0000256" key="9">
    <source>
        <dbReference type="ARBA" id="ARBA00022989"/>
    </source>
</evidence>
<reference evidence="16 17" key="1">
    <citation type="submission" date="2016-10" db="EMBL/GenBank/DDBJ databases">
        <authorList>
            <person name="de Groot N.N."/>
        </authorList>
    </citation>
    <scope>NUCLEOTIDE SEQUENCE [LARGE SCALE GENOMIC DNA]</scope>
    <source>
        <strain evidence="16 17">CPCC 202699</strain>
    </source>
</reference>
<evidence type="ECO:0000256" key="2">
    <source>
        <dbReference type="ARBA" id="ARBA00022448"/>
    </source>
</evidence>
<evidence type="ECO:0000256" key="10">
    <source>
        <dbReference type="ARBA" id="ARBA00023136"/>
    </source>
</evidence>
<evidence type="ECO:0000256" key="12">
    <source>
        <dbReference type="SAM" id="Phobius"/>
    </source>
</evidence>